<keyword evidence="2" id="KW-1133">Transmembrane helix</keyword>
<reference evidence="4 5" key="1">
    <citation type="submission" date="2016-10" db="EMBL/GenBank/DDBJ databases">
        <authorList>
            <person name="de Groot N.N."/>
        </authorList>
    </citation>
    <scope>NUCLEOTIDE SEQUENCE [LARGE SCALE GENOMIC DNA]</scope>
    <source>
        <strain evidence="4 5">DSM 21001</strain>
    </source>
</reference>
<dbReference type="EMBL" id="FOZL01000001">
    <property type="protein sequence ID" value="SFS18309.1"/>
    <property type="molecule type" value="Genomic_DNA"/>
</dbReference>
<organism evidence="4 5">
    <name type="scientific">Granulicella pectinivorans</name>
    <dbReference type="NCBI Taxonomy" id="474950"/>
    <lineage>
        <taxon>Bacteria</taxon>
        <taxon>Pseudomonadati</taxon>
        <taxon>Acidobacteriota</taxon>
        <taxon>Terriglobia</taxon>
        <taxon>Terriglobales</taxon>
        <taxon>Acidobacteriaceae</taxon>
        <taxon>Granulicella</taxon>
    </lineage>
</organism>
<keyword evidence="2" id="KW-0472">Membrane</keyword>
<evidence type="ECO:0000313" key="5">
    <source>
        <dbReference type="Proteomes" id="UP000199024"/>
    </source>
</evidence>
<feature type="transmembrane region" description="Helical" evidence="2">
    <location>
        <begin position="158"/>
        <end position="177"/>
    </location>
</feature>
<evidence type="ECO:0000313" key="4">
    <source>
        <dbReference type="EMBL" id="SFS18309.1"/>
    </source>
</evidence>
<feature type="transmembrane region" description="Helical" evidence="2">
    <location>
        <begin position="30"/>
        <end position="49"/>
    </location>
</feature>
<proteinExistence type="inferred from homology"/>
<feature type="domain" description="Prepilin type IV endopeptidase peptidase" evidence="3">
    <location>
        <begin position="12"/>
        <end position="114"/>
    </location>
</feature>
<dbReference type="STRING" id="474950.SAMN05421771_3420"/>
<dbReference type="GO" id="GO:0005886">
    <property type="term" value="C:plasma membrane"/>
    <property type="evidence" value="ECO:0007669"/>
    <property type="project" value="TreeGrafter"/>
</dbReference>
<dbReference type="Gene3D" id="1.20.120.1220">
    <property type="match status" value="1"/>
</dbReference>
<dbReference type="RefSeq" id="WP_089840943.1">
    <property type="nucleotide sequence ID" value="NZ_FOZL01000001.1"/>
</dbReference>
<evidence type="ECO:0000256" key="1">
    <source>
        <dbReference type="ARBA" id="ARBA00005801"/>
    </source>
</evidence>
<dbReference type="InterPro" id="IPR000045">
    <property type="entry name" value="Prepilin_IV_endopep_pep"/>
</dbReference>
<dbReference type="GO" id="GO:0006465">
    <property type="term" value="P:signal peptide processing"/>
    <property type="evidence" value="ECO:0007669"/>
    <property type="project" value="TreeGrafter"/>
</dbReference>
<evidence type="ECO:0000256" key="2">
    <source>
        <dbReference type="SAM" id="Phobius"/>
    </source>
</evidence>
<dbReference type="Pfam" id="PF01478">
    <property type="entry name" value="Peptidase_A24"/>
    <property type="match status" value="1"/>
</dbReference>
<comment type="similarity">
    <text evidence="1">Belongs to the peptidase A24 family.</text>
</comment>
<keyword evidence="2" id="KW-0812">Transmembrane</keyword>
<dbReference type="GO" id="GO:0004190">
    <property type="term" value="F:aspartic-type endopeptidase activity"/>
    <property type="evidence" value="ECO:0007669"/>
    <property type="project" value="InterPro"/>
</dbReference>
<gene>
    <name evidence="4" type="ORF">SAMN05421771_3420</name>
</gene>
<dbReference type="Proteomes" id="UP000199024">
    <property type="component" value="Unassembled WGS sequence"/>
</dbReference>
<accession>A0A1I6MRJ6</accession>
<sequence>MSIDKDLIYPVFAVVCGLAAAVTDIRSRKIPNSLTGSALIAGLCLHLSLDGWRGLLSSLAAALIAGSIFLFFYVAGGMGAGDVKLIAAASALVGLGNTAPLLIFTTLAGGVMGLVLAAIHGRLLATLRNMLRLAVHHREEGLTPHPELNVSNPATLRLPYGIAIAAGCLLTLYTSTIRGFGL</sequence>
<feature type="transmembrane region" description="Helical" evidence="2">
    <location>
        <begin position="86"/>
        <end position="119"/>
    </location>
</feature>
<dbReference type="PANTHER" id="PTHR30487">
    <property type="entry name" value="TYPE 4 PREPILIN-LIKE PROTEINS LEADER PEPTIDE-PROCESSING ENZYME"/>
    <property type="match status" value="1"/>
</dbReference>
<dbReference type="OrthoDB" id="5508079at2"/>
<protein>
    <submittedName>
        <fullName evidence="4">Prepilin peptidase CpaA</fullName>
    </submittedName>
</protein>
<keyword evidence="5" id="KW-1185">Reference proteome</keyword>
<dbReference type="AlphaFoldDB" id="A0A1I6MRJ6"/>
<feature type="transmembrane region" description="Helical" evidence="2">
    <location>
        <begin position="6"/>
        <end position="23"/>
    </location>
</feature>
<dbReference type="PANTHER" id="PTHR30487:SF0">
    <property type="entry name" value="PREPILIN LEADER PEPTIDASE_N-METHYLTRANSFERASE-RELATED"/>
    <property type="match status" value="1"/>
</dbReference>
<name>A0A1I6MRJ6_9BACT</name>
<dbReference type="InterPro" id="IPR050882">
    <property type="entry name" value="Prepilin_peptidase/N-MTase"/>
</dbReference>
<evidence type="ECO:0000259" key="3">
    <source>
        <dbReference type="Pfam" id="PF01478"/>
    </source>
</evidence>
<feature type="transmembrane region" description="Helical" evidence="2">
    <location>
        <begin position="55"/>
        <end position="74"/>
    </location>
</feature>